<dbReference type="SMART" id="SM00717">
    <property type="entry name" value="SANT"/>
    <property type="match status" value="2"/>
</dbReference>
<dbReference type="InterPro" id="IPR017884">
    <property type="entry name" value="SANT_dom"/>
</dbReference>
<feature type="domain" description="Myb-like" evidence="4">
    <location>
        <begin position="698"/>
        <end position="755"/>
    </location>
</feature>
<accession>A0A915Z4U1</accession>
<dbReference type="GO" id="GO:0043022">
    <property type="term" value="F:ribosome binding"/>
    <property type="evidence" value="ECO:0007669"/>
    <property type="project" value="InterPro"/>
</dbReference>
<dbReference type="Pfam" id="PF23082">
    <property type="entry name" value="Myb_DNA-binding_2"/>
    <property type="match status" value="1"/>
</dbReference>
<evidence type="ECO:0000259" key="4">
    <source>
        <dbReference type="PROSITE" id="PS50090"/>
    </source>
</evidence>
<comment type="caution">
    <text evidence="6">The sequence shown here is derived from an EMBL/GenBank/DDBJ whole genome shotgun (WGS) entry which is preliminary data.</text>
</comment>
<dbReference type="InterPro" id="IPR018253">
    <property type="entry name" value="DnaJ_domain_CS"/>
</dbReference>
<evidence type="ECO:0000256" key="1">
    <source>
        <dbReference type="ARBA" id="ARBA00023159"/>
    </source>
</evidence>
<feature type="compositionally biased region" description="Polar residues" evidence="2">
    <location>
        <begin position="626"/>
        <end position="636"/>
    </location>
</feature>
<dbReference type="InterPro" id="IPR032003">
    <property type="entry name" value="RAC_head"/>
</dbReference>
<dbReference type="AlphaFoldDB" id="A0A915Z4U1"/>
<dbReference type="PROSITE" id="PS51293">
    <property type="entry name" value="SANT"/>
    <property type="match status" value="1"/>
</dbReference>
<dbReference type="Pfam" id="PF26185">
    <property type="entry name" value="Zuotin_N"/>
    <property type="match status" value="1"/>
</dbReference>
<dbReference type="InterPro" id="IPR001005">
    <property type="entry name" value="SANT/Myb"/>
</dbReference>
<dbReference type="InterPro" id="IPR054076">
    <property type="entry name" value="ZUO1-like_ZHD"/>
</dbReference>
<feature type="compositionally biased region" description="Basic and acidic residues" evidence="2">
    <location>
        <begin position="332"/>
        <end position="378"/>
    </location>
</feature>
<feature type="domain" description="SANT" evidence="5">
    <location>
        <begin position="701"/>
        <end position="759"/>
    </location>
</feature>
<dbReference type="PANTHER" id="PTHR43999:SF1">
    <property type="entry name" value="DNAJ HOMOLOG SUBFAMILY C MEMBER 2"/>
    <property type="match status" value="1"/>
</dbReference>
<dbReference type="PROSITE" id="PS50090">
    <property type="entry name" value="MYB_LIKE"/>
    <property type="match status" value="2"/>
</dbReference>
<dbReference type="Pfam" id="PF16717">
    <property type="entry name" value="RAC_head"/>
    <property type="match status" value="1"/>
</dbReference>
<proteinExistence type="predicted"/>
<dbReference type="Pfam" id="PF00226">
    <property type="entry name" value="DnaJ"/>
    <property type="match status" value="1"/>
</dbReference>
<dbReference type="GO" id="GO:0030544">
    <property type="term" value="F:Hsp70 protein binding"/>
    <property type="evidence" value="ECO:0007669"/>
    <property type="project" value="InterPro"/>
</dbReference>
<dbReference type="PANTHER" id="PTHR43999">
    <property type="entry name" value="DNAJ HOMOLOG SUBFAMILY C MEMBER 2"/>
    <property type="match status" value="1"/>
</dbReference>
<dbReference type="Pfam" id="PF21884">
    <property type="entry name" value="ZUO1-like_ZHD"/>
    <property type="match status" value="1"/>
</dbReference>
<dbReference type="Pfam" id="PF00249">
    <property type="entry name" value="Myb_DNA-binding"/>
    <property type="match status" value="1"/>
</dbReference>
<dbReference type="PROSITE" id="PS00636">
    <property type="entry name" value="DNAJ_1"/>
    <property type="match status" value="1"/>
</dbReference>
<dbReference type="Proteomes" id="UP000684084">
    <property type="component" value="Unassembled WGS sequence"/>
</dbReference>
<feature type="region of interest" description="Disordered" evidence="2">
    <location>
        <begin position="332"/>
        <end position="383"/>
    </location>
</feature>
<dbReference type="SMART" id="SM00271">
    <property type="entry name" value="DnaJ"/>
    <property type="match status" value="1"/>
</dbReference>
<dbReference type="CDD" id="cd00167">
    <property type="entry name" value="SANT"/>
    <property type="match status" value="2"/>
</dbReference>
<dbReference type="GO" id="GO:0051083">
    <property type="term" value="P:'de novo' cotranslational protein folding"/>
    <property type="evidence" value="ECO:0007669"/>
    <property type="project" value="InterPro"/>
</dbReference>
<dbReference type="OrthoDB" id="1690618at2759"/>
<reference evidence="6" key="1">
    <citation type="submission" date="2020-05" db="EMBL/GenBank/DDBJ databases">
        <authorList>
            <person name="Rincon C."/>
            <person name="Sanders R I."/>
            <person name="Robbins C."/>
            <person name="Chaturvedi A."/>
        </authorList>
    </citation>
    <scope>NUCLEOTIDE SEQUENCE</scope>
    <source>
        <strain evidence="6">CHB12</strain>
    </source>
</reference>
<organism evidence="6 7">
    <name type="scientific">Rhizophagus irregularis</name>
    <dbReference type="NCBI Taxonomy" id="588596"/>
    <lineage>
        <taxon>Eukaryota</taxon>
        <taxon>Fungi</taxon>
        <taxon>Fungi incertae sedis</taxon>
        <taxon>Mucoromycota</taxon>
        <taxon>Glomeromycotina</taxon>
        <taxon>Glomeromycetes</taxon>
        <taxon>Glomerales</taxon>
        <taxon>Glomeraceae</taxon>
        <taxon>Rhizophagus</taxon>
    </lineage>
</organism>
<feature type="domain" description="Myb-like" evidence="4">
    <location>
        <begin position="498"/>
        <end position="549"/>
    </location>
</feature>
<evidence type="ECO:0008006" key="8">
    <source>
        <dbReference type="Google" id="ProtNLM"/>
    </source>
</evidence>
<sequence>MSQTQFVLGVPPPTWNDGEEFRIHCGISGIIQVFKVYIWNVDKFRAFRKLYFVSNKNISVFLFSDGLTRNIEPIGNQFLAYVRRKLNNYSFSDDERIQAEAATEQAEEIILEDSEEETSELLNRDPKDWKEQDHYAVLGLSKYRWKATEEQIKHAHRRKVLKHHPDKKASSGDTNDDAFFKCIQKAHEVLSDPVKRRQFDSVDDAIDDEVPSSKAKGDFFKTYGPIFEREARFSNKTPVPMLGDINTSKPEVEAFYDFWYNFDSWRSFEYLDKEDTDSTDNRDDKRYIEKKNKAERAKRKKEDNIRRGKLIDQALSLDPRILKFKQEEKAAKEAKKREKEDAAKRAEEETRKAAEEEKQRKEMAEAEAKQKQAEEKKEKTAKKKVIRNEKKNIKTHVKNYNYFYPENETPPVEVIDIQLSELDTLFENLSLEELQNVRKQLDSSQDRHTAKKVLVEEAKRLVSAGTLSADSIKHFSPDINEVNVKETTPVEEPVIKTTEEPKERSWSVEEISLLIKAANKYPGGTVNRWETISEYVAYHANLPLRTNDELIKKSKEVQKGATALEEDVRKLQHQKKHADTRITEHPSMREATINYDEPVVAPAESQNKSQPTSKANKNKAKKSTKAQQLTAPTSGNTEEKETSPNATETITTSKETTEKTISSNGTTTTAVASSTSSSTSTSMSTSTSTSSSTSAAATPSQSATNWTAAQQAQLERALQTYPREWKGDGDRWDKIAAAVDDKTKKECKLRFKYLSEQVKAKKAAMATDKK</sequence>
<feature type="region of interest" description="Disordered" evidence="2">
    <location>
        <begin position="563"/>
        <end position="711"/>
    </location>
</feature>
<dbReference type="InterPro" id="IPR044634">
    <property type="entry name" value="Zuotin/DnaJC2"/>
</dbReference>
<dbReference type="PROSITE" id="PS50076">
    <property type="entry name" value="DNAJ_2"/>
    <property type="match status" value="1"/>
</dbReference>
<evidence type="ECO:0000256" key="2">
    <source>
        <dbReference type="SAM" id="MobiDB-lite"/>
    </source>
</evidence>
<dbReference type="EMBL" id="CAGKOT010000017">
    <property type="protein sequence ID" value="CAB5362254.1"/>
    <property type="molecule type" value="Genomic_DNA"/>
</dbReference>
<feature type="compositionally biased region" description="Low complexity" evidence="2">
    <location>
        <begin position="647"/>
        <end position="711"/>
    </location>
</feature>
<keyword evidence="1" id="KW-0010">Activator</keyword>
<dbReference type="VEuPathDB" id="FungiDB:RhiirFUN_014648"/>
<name>A0A915Z4U1_9GLOM</name>
<dbReference type="InterPro" id="IPR058871">
    <property type="entry name" value="Zuotin_N"/>
</dbReference>
<dbReference type="CDD" id="cd23953">
    <property type="entry name" value="zuotin_NTD"/>
    <property type="match status" value="1"/>
</dbReference>
<dbReference type="GO" id="GO:0006450">
    <property type="term" value="P:regulation of translational fidelity"/>
    <property type="evidence" value="ECO:0007669"/>
    <property type="project" value="InterPro"/>
</dbReference>
<evidence type="ECO:0000313" key="7">
    <source>
        <dbReference type="Proteomes" id="UP000684084"/>
    </source>
</evidence>
<feature type="compositionally biased region" description="Basic and acidic residues" evidence="2">
    <location>
        <begin position="577"/>
        <end position="588"/>
    </location>
</feature>
<evidence type="ECO:0000259" key="3">
    <source>
        <dbReference type="PROSITE" id="PS50076"/>
    </source>
</evidence>
<gene>
    <name evidence="6" type="ORF">CHRIB12_LOCUS9003</name>
</gene>
<feature type="domain" description="J" evidence="3">
    <location>
        <begin position="133"/>
        <end position="203"/>
    </location>
</feature>
<dbReference type="InterPro" id="IPR001623">
    <property type="entry name" value="DnaJ_domain"/>
</dbReference>
<evidence type="ECO:0000313" key="6">
    <source>
        <dbReference type="EMBL" id="CAB5362254.1"/>
    </source>
</evidence>
<dbReference type="CDD" id="cd06257">
    <property type="entry name" value="DnaJ"/>
    <property type="match status" value="1"/>
</dbReference>
<protein>
    <recommendedName>
        <fullName evidence="8">DnaJ homolog subfamily C member 2</fullName>
    </recommendedName>
</protein>
<evidence type="ECO:0000259" key="5">
    <source>
        <dbReference type="PROSITE" id="PS51293"/>
    </source>
</evidence>
<dbReference type="GO" id="GO:0005829">
    <property type="term" value="C:cytosol"/>
    <property type="evidence" value="ECO:0007669"/>
    <property type="project" value="TreeGrafter"/>
</dbReference>